<keyword evidence="2" id="KW-0539">Nucleus</keyword>
<evidence type="ECO:0000313" key="5">
    <source>
        <dbReference type="EMBL" id="GBC04463.1"/>
    </source>
</evidence>
<proteinExistence type="predicted"/>
<dbReference type="SUPFAM" id="SSF47095">
    <property type="entry name" value="HMG-box"/>
    <property type="match status" value="1"/>
</dbReference>
<feature type="compositionally biased region" description="Basic residues" evidence="3">
    <location>
        <begin position="117"/>
        <end position="131"/>
    </location>
</feature>
<dbReference type="GO" id="GO:0000981">
    <property type="term" value="F:DNA-binding transcription factor activity, RNA polymerase II-specific"/>
    <property type="evidence" value="ECO:0007669"/>
    <property type="project" value="TreeGrafter"/>
</dbReference>
<reference evidence="6" key="2">
    <citation type="submission" date="2019-10" db="EMBL/GenBank/DDBJ databases">
        <title>Conservation and host-specific expression of non-tandemly repeated heterogenous ribosome RNA gene in arbuscular mycorrhizal fungi.</title>
        <authorList>
            <person name="Maeda T."/>
            <person name="Kobayashi Y."/>
            <person name="Nakagawa T."/>
            <person name="Ezawa T."/>
            <person name="Yamaguchi K."/>
            <person name="Bino T."/>
            <person name="Nishimoto Y."/>
            <person name="Shigenobu S."/>
            <person name="Kawaguchi M."/>
        </authorList>
    </citation>
    <scope>NUCLEOTIDE SEQUENCE</scope>
    <source>
        <strain evidence="6">HR1</strain>
    </source>
</reference>
<dbReference type="InterPro" id="IPR036910">
    <property type="entry name" value="HMG_box_dom_sf"/>
</dbReference>
<dbReference type="GO" id="GO:0005634">
    <property type="term" value="C:nucleus"/>
    <property type="evidence" value="ECO:0007669"/>
    <property type="project" value="TreeGrafter"/>
</dbReference>
<feature type="domain" description="HMG box" evidence="4">
    <location>
        <begin position="54"/>
        <end position="116"/>
    </location>
</feature>
<dbReference type="Proteomes" id="UP000615446">
    <property type="component" value="Unassembled WGS sequence"/>
</dbReference>
<dbReference type="CDD" id="cd01389">
    <property type="entry name" value="HMG-box_ROX1-like"/>
    <property type="match status" value="1"/>
</dbReference>
<dbReference type="OrthoDB" id="2357417at2759"/>
<dbReference type="PANTHER" id="PTHR45789">
    <property type="entry name" value="FI18025P1"/>
    <property type="match status" value="1"/>
</dbReference>
<protein>
    <submittedName>
        <fullName evidence="6">Mating type protein MAT1-1-3</fullName>
    </submittedName>
</protein>
<organism evidence="5 7">
    <name type="scientific">Rhizophagus clarus</name>
    <dbReference type="NCBI Taxonomy" id="94130"/>
    <lineage>
        <taxon>Eukaryota</taxon>
        <taxon>Fungi</taxon>
        <taxon>Fungi incertae sedis</taxon>
        <taxon>Mucoromycota</taxon>
        <taxon>Glomeromycotina</taxon>
        <taxon>Glomeromycetes</taxon>
        <taxon>Glomerales</taxon>
        <taxon>Glomeraceae</taxon>
        <taxon>Rhizophagus</taxon>
    </lineage>
</organism>
<dbReference type="EMBL" id="BLAL01000338">
    <property type="protein sequence ID" value="GET04214.1"/>
    <property type="molecule type" value="Genomic_DNA"/>
</dbReference>
<evidence type="ECO:0000313" key="6">
    <source>
        <dbReference type="EMBL" id="GET04214.1"/>
    </source>
</evidence>
<evidence type="ECO:0000256" key="2">
    <source>
        <dbReference type="ARBA" id="ARBA00023242"/>
    </source>
</evidence>
<evidence type="ECO:0000256" key="3">
    <source>
        <dbReference type="SAM" id="MobiDB-lite"/>
    </source>
</evidence>
<accession>A0A2Z6RUG7</accession>
<gene>
    <name evidence="6" type="ORF">RCL2_003052100</name>
    <name evidence="5" type="ORF">RclHR1_00570019</name>
</gene>
<dbReference type="InterPro" id="IPR009071">
    <property type="entry name" value="HMG_box_dom"/>
</dbReference>
<dbReference type="GO" id="GO:0000978">
    <property type="term" value="F:RNA polymerase II cis-regulatory region sequence-specific DNA binding"/>
    <property type="evidence" value="ECO:0007669"/>
    <property type="project" value="TreeGrafter"/>
</dbReference>
<comment type="caution">
    <text evidence="5">The sequence shown here is derived from an EMBL/GenBank/DDBJ whole genome shotgun (WGS) entry which is preliminary data.</text>
</comment>
<dbReference type="SMART" id="SM00398">
    <property type="entry name" value="HMG"/>
    <property type="match status" value="1"/>
</dbReference>
<evidence type="ECO:0000313" key="7">
    <source>
        <dbReference type="Proteomes" id="UP000247702"/>
    </source>
</evidence>
<keyword evidence="1" id="KW-0238">DNA-binding</keyword>
<dbReference type="STRING" id="94130.A0A2Z6RUG7"/>
<name>A0A2Z6RUG7_9GLOM</name>
<dbReference type="Proteomes" id="UP000247702">
    <property type="component" value="Unassembled WGS sequence"/>
</dbReference>
<feature type="region of interest" description="Disordered" evidence="3">
    <location>
        <begin position="114"/>
        <end position="140"/>
    </location>
</feature>
<dbReference type="PANTHER" id="PTHR45789:SF2">
    <property type="entry name" value="FI18025P1"/>
    <property type="match status" value="1"/>
</dbReference>
<dbReference type="InterPro" id="IPR051356">
    <property type="entry name" value="SOX/SOX-like_TF"/>
</dbReference>
<keyword evidence="7" id="KW-1185">Reference proteome</keyword>
<reference evidence="5 7" key="1">
    <citation type="submission" date="2017-11" db="EMBL/GenBank/DDBJ databases">
        <title>The genome of Rhizophagus clarus HR1 reveals common genetic basis of auxotrophy among arbuscular mycorrhizal fungi.</title>
        <authorList>
            <person name="Kobayashi Y."/>
        </authorList>
    </citation>
    <scope>NUCLEOTIDE SEQUENCE [LARGE SCALE GENOMIC DNA]</scope>
    <source>
        <strain evidence="5 7">HR1</strain>
    </source>
</reference>
<evidence type="ECO:0000256" key="1">
    <source>
        <dbReference type="ARBA" id="ARBA00023125"/>
    </source>
</evidence>
<dbReference type="EMBL" id="BEXD01003948">
    <property type="protein sequence ID" value="GBC04463.1"/>
    <property type="molecule type" value="Genomic_DNA"/>
</dbReference>
<evidence type="ECO:0000259" key="4">
    <source>
        <dbReference type="SMART" id="SM00398"/>
    </source>
</evidence>
<dbReference type="AlphaFoldDB" id="A0A2Z6RUG7"/>
<sequence>MSEYYDAINNPITLGKDEMIIRNHVFNLPVDDLIKNSKRTRLYRRNQRNVGNKVIPRRQNAWIIYLRDKSAKLKGFQSKQIAKMWQEEPKEIVEVYEAVARLSVQKHIEKYPDYKYRPRTPRTGKNNKKQKNISNVPPMTPPITPPLYDLRFPTLESAPPGVILDLIKNCDVCKNLLQTDDYLNSSNFVNASLLFH</sequence>
<dbReference type="Gene3D" id="1.10.30.10">
    <property type="entry name" value="High mobility group box domain"/>
    <property type="match status" value="1"/>
</dbReference>